<evidence type="ECO:0000313" key="6">
    <source>
        <dbReference type="EMBL" id="ASP21231.1"/>
    </source>
</evidence>
<accession>A0A222E5L0</accession>
<name>A0A222E5L0_9RHOB</name>
<dbReference type="GO" id="GO:0006865">
    <property type="term" value="P:amino acid transport"/>
    <property type="evidence" value="ECO:0007669"/>
    <property type="project" value="UniProtKB-KW"/>
</dbReference>
<dbReference type="PROSITE" id="PS51318">
    <property type="entry name" value="TAT"/>
    <property type="match status" value="1"/>
</dbReference>
<evidence type="ECO:0000256" key="4">
    <source>
        <dbReference type="SAM" id="SignalP"/>
    </source>
</evidence>
<dbReference type="InterPro" id="IPR028082">
    <property type="entry name" value="Peripla_BP_I"/>
</dbReference>
<keyword evidence="2 4" id="KW-0732">Signal</keyword>
<comment type="similarity">
    <text evidence="1">Belongs to the leucine-binding protein family.</text>
</comment>
<feature type="domain" description="Leucine-binding protein" evidence="5">
    <location>
        <begin position="32"/>
        <end position="366"/>
    </location>
</feature>
<evidence type="ECO:0000256" key="1">
    <source>
        <dbReference type="ARBA" id="ARBA00010062"/>
    </source>
</evidence>
<dbReference type="Pfam" id="PF13458">
    <property type="entry name" value="Peripla_BP_6"/>
    <property type="match status" value="1"/>
</dbReference>
<keyword evidence="3" id="KW-0029">Amino-acid transport</keyword>
<feature type="signal peptide" evidence="4">
    <location>
        <begin position="1"/>
        <end position="29"/>
    </location>
</feature>
<gene>
    <name evidence="6" type="ORF">ANTHELSMS3_02569</name>
</gene>
<dbReference type="EMBL" id="CP022540">
    <property type="protein sequence ID" value="ASP21231.1"/>
    <property type="molecule type" value="Genomic_DNA"/>
</dbReference>
<feature type="chain" id="PRO_5012962677" evidence="4">
    <location>
        <begin position="30"/>
        <end position="372"/>
    </location>
</feature>
<dbReference type="InterPro" id="IPR051010">
    <property type="entry name" value="BCAA_transport"/>
</dbReference>
<dbReference type="InterPro" id="IPR006311">
    <property type="entry name" value="TAT_signal"/>
</dbReference>
<keyword evidence="3" id="KW-0813">Transport</keyword>
<dbReference type="AlphaFoldDB" id="A0A222E5L0"/>
<dbReference type="PANTHER" id="PTHR30483:SF6">
    <property type="entry name" value="PERIPLASMIC BINDING PROTEIN OF ABC TRANSPORTER FOR NATURAL AMINO ACIDS"/>
    <property type="match status" value="1"/>
</dbReference>
<sequence>MTRLPRRTTLSFVAAAALATFAGISPAVAQDTVDIGVIANLTGSNVLPSVNLVRGAEAAAKAINADGGINGAQINLIIEDSEYRVQEALNAATKLYDVDGVQSAIMFGGSNLMIPVAEMARDKGRVLINVSSSSPTLADFTGTLFSVLPLDNIVGKALGEWTYDRGVRKAAFVVPNNAFGTGLMEAAAAAFTAKGGEVATKVAYTEGQPDYRAEVQSVVQTGPDAIIVTGYGDDSHKWFRLARTLGLDVPWYAAYPSILSIENPEWMDGKLFGIDNGGLNQGPAKAAVEAYKAEHGEDMLAHYLYAYDAIGILAAAMKAEGTDAADISAALPGVVPTYEALTGKIVWDEKNQRIDPPLDLIEYKDGQFMSMD</sequence>
<proteinExistence type="inferred from homology"/>
<dbReference type="SUPFAM" id="SSF53822">
    <property type="entry name" value="Periplasmic binding protein-like I"/>
    <property type="match status" value="1"/>
</dbReference>
<evidence type="ECO:0000313" key="7">
    <source>
        <dbReference type="Proteomes" id="UP000203589"/>
    </source>
</evidence>
<reference evidence="6 7" key="1">
    <citation type="submission" date="2017-07" db="EMBL/GenBank/DDBJ databases">
        <title>Genome Sequence of Antarctobacter heliothermus Strain SMS3 Isolated from a culture of the Diatom Skeletonema marinoi.</title>
        <authorList>
            <person name="Topel M."/>
            <person name="Pinder M.I.M."/>
            <person name="Johansson O.N."/>
            <person name="Kourtchenko O."/>
            <person name="Godhe A."/>
            <person name="Clarke A.K."/>
        </authorList>
    </citation>
    <scope>NUCLEOTIDE SEQUENCE [LARGE SCALE GENOMIC DNA]</scope>
    <source>
        <strain evidence="6 7">SMS3</strain>
    </source>
</reference>
<evidence type="ECO:0000256" key="2">
    <source>
        <dbReference type="ARBA" id="ARBA00022729"/>
    </source>
</evidence>
<dbReference type="OrthoDB" id="9794229at2"/>
<evidence type="ECO:0000259" key="5">
    <source>
        <dbReference type="Pfam" id="PF13458"/>
    </source>
</evidence>
<dbReference type="RefSeq" id="WP_094035171.1">
    <property type="nucleotide sequence ID" value="NZ_CP022540.1"/>
</dbReference>
<dbReference type="Gene3D" id="3.40.50.2300">
    <property type="match status" value="2"/>
</dbReference>
<dbReference type="InterPro" id="IPR028081">
    <property type="entry name" value="Leu-bd"/>
</dbReference>
<dbReference type="PANTHER" id="PTHR30483">
    <property type="entry name" value="LEUCINE-SPECIFIC-BINDING PROTEIN"/>
    <property type="match status" value="1"/>
</dbReference>
<organism evidence="6 7">
    <name type="scientific">Antarctobacter heliothermus</name>
    <dbReference type="NCBI Taxonomy" id="74033"/>
    <lineage>
        <taxon>Bacteria</taxon>
        <taxon>Pseudomonadati</taxon>
        <taxon>Pseudomonadota</taxon>
        <taxon>Alphaproteobacteria</taxon>
        <taxon>Rhodobacterales</taxon>
        <taxon>Roseobacteraceae</taxon>
        <taxon>Antarctobacter</taxon>
    </lineage>
</organism>
<protein>
    <submittedName>
        <fullName evidence="6">Leucine-, isoleucine-, valine-, threonine-, and alanine-binding protein</fullName>
    </submittedName>
</protein>
<dbReference type="KEGG" id="aht:ANTHELSMS3_02569"/>
<evidence type="ECO:0000256" key="3">
    <source>
        <dbReference type="ARBA" id="ARBA00022970"/>
    </source>
</evidence>
<keyword evidence="7" id="KW-1185">Reference proteome</keyword>
<dbReference type="Proteomes" id="UP000203589">
    <property type="component" value="Chromosome"/>
</dbReference>